<comment type="similarity">
    <text evidence="3">Belongs to the DegT/DnrJ/EryC1 family.</text>
</comment>
<accession>A0AAT9LE39</accession>
<dbReference type="CDD" id="cd00616">
    <property type="entry name" value="AHBA_syn"/>
    <property type="match status" value="1"/>
</dbReference>
<dbReference type="GO" id="GO:0008483">
    <property type="term" value="F:transaminase activity"/>
    <property type="evidence" value="ECO:0007669"/>
    <property type="project" value="UniProtKB-KW"/>
</dbReference>
<proteinExistence type="inferred from homology"/>
<dbReference type="KEGG" id="fcz:IMF26_04525"/>
<dbReference type="InterPro" id="IPR015424">
    <property type="entry name" value="PyrdxlP-dep_Trfase"/>
</dbReference>
<dbReference type="PANTHER" id="PTHR30244:SF39">
    <property type="entry name" value="BLR3650 PROTEIN"/>
    <property type="match status" value="1"/>
</dbReference>
<keyword evidence="2 3" id="KW-0663">Pyridoxal phosphate</keyword>
<dbReference type="SUPFAM" id="SSF53383">
    <property type="entry name" value="PLP-dependent transferases"/>
    <property type="match status" value="1"/>
</dbReference>
<name>A0AAT9LE39_9FIRM</name>
<dbReference type="Pfam" id="PF01041">
    <property type="entry name" value="DegT_DnrJ_EryC1"/>
    <property type="match status" value="1"/>
</dbReference>
<evidence type="ECO:0000256" key="3">
    <source>
        <dbReference type="RuleBase" id="RU004508"/>
    </source>
</evidence>
<dbReference type="PIRSF" id="PIRSF000390">
    <property type="entry name" value="PLP_StrS"/>
    <property type="match status" value="1"/>
</dbReference>
<protein>
    <submittedName>
        <fullName evidence="4">DegT/DnrJ/EryC1/StrS family aminotransferase</fullName>
    </submittedName>
</protein>
<evidence type="ECO:0000256" key="2">
    <source>
        <dbReference type="PIRSR" id="PIRSR000390-2"/>
    </source>
</evidence>
<dbReference type="Gene3D" id="3.40.640.10">
    <property type="entry name" value="Type I PLP-dependent aspartate aminotransferase-like (Major domain)"/>
    <property type="match status" value="1"/>
</dbReference>
<dbReference type="GO" id="GO:0030170">
    <property type="term" value="F:pyridoxal phosphate binding"/>
    <property type="evidence" value="ECO:0007669"/>
    <property type="project" value="TreeGrafter"/>
</dbReference>
<dbReference type="InterPro" id="IPR015422">
    <property type="entry name" value="PyrdxlP-dep_Trfase_small"/>
</dbReference>
<evidence type="ECO:0000256" key="1">
    <source>
        <dbReference type="PIRSR" id="PIRSR000390-1"/>
    </source>
</evidence>
<reference evidence="4" key="2">
    <citation type="journal article" date="2023" name="Biology">
        <title>Prokaryotic Life Associated with Coal-Fire Gas Vents Revealed by Metagenomics.</title>
        <authorList>
            <person name="Kadnikov V.V."/>
            <person name="Mardanov A.V."/>
            <person name="Beletsky A.V."/>
            <person name="Karnachuk O.V."/>
            <person name="Ravin N.V."/>
        </authorList>
    </citation>
    <scope>NUCLEOTIDE SEQUENCE</scope>
    <source>
        <strain evidence="4">Bu02</strain>
    </source>
</reference>
<dbReference type="Gene3D" id="3.90.1150.10">
    <property type="entry name" value="Aspartate Aminotransferase, domain 1"/>
    <property type="match status" value="1"/>
</dbReference>
<dbReference type="PANTHER" id="PTHR30244">
    <property type="entry name" value="TRANSAMINASE"/>
    <property type="match status" value="1"/>
</dbReference>
<keyword evidence="4" id="KW-0808">Transferase</keyword>
<dbReference type="InterPro" id="IPR000653">
    <property type="entry name" value="DegT/StrS_aminotransferase"/>
</dbReference>
<keyword evidence="4" id="KW-0032">Aminotransferase</keyword>
<dbReference type="GO" id="GO:0000271">
    <property type="term" value="P:polysaccharide biosynthetic process"/>
    <property type="evidence" value="ECO:0007669"/>
    <property type="project" value="TreeGrafter"/>
</dbReference>
<reference evidence="4" key="1">
    <citation type="submission" date="2020-10" db="EMBL/GenBank/DDBJ databases">
        <authorList>
            <person name="Kadnikov V."/>
            <person name="Beletsky A.V."/>
            <person name="Mardanov A.V."/>
            <person name="Karnachuk O.V."/>
            <person name="Ravin N.V."/>
        </authorList>
    </citation>
    <scope>NUCLEOTIDE SEQUENCE</scope>
    <source>
        <strain evidence="4">Bu02</strain>
    </source>
</reference>
<gene>
    <name evidence="4" type="ORF">IMF26_04525</name>
</gene>
<feature type="modified residue" description="N6-(pyridoxal phosphate)lysine" evidence="2">
    <location>
        <position position="183"/>
    </location>
</feature>
<sequence length="382" mass="42666">MQVPLSRPDITDKEIDMINRVIRTPFLAMGPYLTQFENLIASYIGRKYAVACNSGTSGLHLLIRAYGIGPEDEVITTPFSFIASSNCILYERAKPVFVDVEEDTGNIDPSRIEAAITRRTKAILPVDAFGQPAKLDIIRGIADRHGLVVIEDSCESLGSEYKGTKAGNGVFSHGAVFGFYPNKQITTGEGGMVVTDDPEIARLCRSMCNQGRGEAGVWLSHERLGFNYRMDELSAALGVAQMGRIDEIIDKRRRVAEMYEERLSKIPGVKVPYVSPDVTRMSWFVYVIRVAVGETDHARQAYIRERVMQFLSNNGVGCRPYFTPIHLQPFYREMFGFKEGDFPVTELLGRTSIAIPFHSNLTREEVDYVAEVLEMALRKAGS</sequence>
<dbReference type="EMBL" id="CP062796">
    <property type="protein sequence ID" value="QUL99324.1"/>
    <property type="molecule type" value="Genomic_DNA"/>
</dbReference>
<feature type="active site" description="Proton acceptor" evidence="1">
    <location>
        <position position="183"/>
    </location>
</feature>
<dbReference type="InterPro" id="IPR015421">
    <property type="entry name" value="PyrdxlP-dep_Trfase_major"/>
</dbReference>
<organism evidence="4">
    <name type="scientific">Candidatus Fermentithermobacillus carboniphilus</name>
    <dbReference type="NCBI Taxonomy" id="3085328"/>
    <lineage>
        <taxon>Bacteria</taxon>
        <taxon>Bacillati</taxon>
        <taxon>Bacillota</taxon>
        <taxon>Candidatus Fermentithermobacillia</taxon>
        <taxon>Candidatus Fermentithermobacillales</taxon>
        <taxon>Candidatus Fermentithermobacillaceae</taxon>
        <taxon>Candidatus Fermentithermobacillus</taxon>
    </lineage>
</organism>
<evidence type="ECO:0000313" key="4">
    <source>
        <dbReference type="EMBL" id="QUL99324.1"/>
    </source>
</evidence>
<dbReference type="AlphaFoldDB" id="A0AAT9LE39"/>